<dbReference type="InterPro" id="IPR009081">
    <property type="entry name" value="PP-bd_ACP"/>
</dbReference>
<dbReference type="SUPFAM" id="SSF56801">
    <property type="entry name" value="Acetyl-CoA synthetase-like"/>
    <property type="match status" value="4"/>
</dbReference>
<accession>W0VEL2</accession>
<comment type="cofactor">
    <cofactor evidence="1">
        <name>pantetheine 4'-phosphate</name>
        <dbReference type="ChEBI" id="CHEBI:47942"/>
    </cofactor>
</comment>
<dbReference type="FunFam" id="3.30.559.10:FF:000012">
    <property type="entry name" value="Non-ribosomal peptide synthetase"/>
    <property type="match status" value="1"/>
</dbReference>
<dbReference type="SUPFAM" id="SSF47336">
    <property type="entry name" value="ACP-like"/>
    <property type="match status" value="4"/>
</dbReference>
<feature type="domain" description="Carrier" evidence="6">
    <location>
        <begin position="4786"/>
        <end position="4860"/>
    </location>
</feature>
<dbReference type="EMBL" id="HG322949">
    <property type="protein sequence ID" value="CDG85848.1"/>
    <property type="molecule type" value="Genomic_DNA"/>
</dbReference>
<dbReference type="Gene3D" id="3.30.559.30">
    <property type="entry name" value="Nonribosomal peptide synthetase, condensation domain"/>
    <property type="match status" value="4"/>
</dbReference>
<dbReference type="InterPro" id="IPR045851">
    <property type="entry name" value="AMP-bd_C_sf"/>
</dbReference>
<dbReference type="PROSITE" id="PS00012">
    <property type="entry name" value="PHOSPHOPANTETHEINE"/>
    <property type="match status" value="4"/>
</dbReference>
<reference evidence="7 8" key="1">
    <citation type="journal article" date="2015" name="Genome Announc.">
        <title>Genome Sequence of Mushroom Soft-Rot Pathogen Janthinobacterium agaricidamnosum.</title>
        <authorList>
            <person name="Graupner K."/>
            <person name="Lackner G."/>
            <person name="Hertweck C."/>
        </authorList>
    </citation>
    <scope>NUCLEOTIDE SEQUENCE [LARGE SCALE GENOMIC DNA]</scope>
    <source>
        <strain evidence="8">NBRC 102515 / DSM 9628</strain>
    </source>
</reference>
<evidence type="ECO:0000256" key="3">
    <source>
        <dbReference type="ARBA" id="ARBA00022450"/>
    </source>
</evidence>
<dbReference type="Gene3D" id="3.40.50.1820">
    <property type="entry name" value="alpha/beta hydrolase"/>
    <property type="match status" value="2"/>
</dbReference>
<dbReference type="Pfam" id="PF00975">
    <property type="entry name" value="Thioesterase"/>
    <property type="match status" value="1"/>
</dbReference>
<dbReference type="InterPro" id="IPR036736">
    <property type="entry name" value="ACP-like_sf"/>
</dbReference>
<dbReference type="Pfam" id="PF00668">
    <property type="entry name" value="Condensation"/>
    <property type="match status" value="4"/>
</dbReference>
<dbReference type="InterPro" id="IPR010071">
    <property type="entry name" value="AA_adenyl_dom"/>
</dbReference>
<dbReference type="RefSeq" id="WP_167541145.1">
    <property type="nucleotide sequence ID" value="NZ_BCTH01000020.1"/>
</dbReference>
<dbReference type="eggNOG" id="COG1020">
    <property type="taxonomic scope" value="Bacteria"/>
</dbReference>
<dbReference type="InterPro" id="IPR020845">
    <property type="entry name" value="AMP-binding_CS"/>
</dbReference>
<dbReference type="PROSITE" id="PS50075">
    <property type="entry name" value="CARRIER"/>
    <property type="match status" value="4"/>
</dbReference>
<dbReference type="PANTHER" id="PTHR45527">
    <property type="entry name" value="NONRIBOSOMAL PEPTIDE SYNTHETASE"/>
    <property type="match status" value="1"/>
</dbReference>
<dbReference type="PANTHER" id="PTHR45527:SF1">
    <property type="entry name" value="FATTY ACID SYNTHASE"/>
    <property type="match status" value="1"/>
</dbReference>
<dbReference type="CDD" id="cd17646">
    <property type="entry name" value="A_NRPS_AB3403-like"/>
    <property type="match status" value="1"/>
</dbReference>
<keyword evidence="3" id="KW-0596">Phosphopantetheine</keyword>
<dbReference type="NCBIfam" id="TIGR01733">
    <property type="entry name" value="AA-adenyl-dom"/>
    <property type="match status" value="4"/>
</dbReference>
<dbReference type="InterPro" id="IPR029058">
    <property type="entry name" value="AB_hydrolase_fold"/>
</dbReference>
<dbReference type="GO" id="GO:0003824">
    <property type="term" value="F:catalytic activity"/>
    <property type="evidence" value="ECO:0007669"/>
    <property type="project" value="InterPro"/>
</dbReference>
<dbReference type="STRING" id="1349767.GJA_5252"/>
<dbReference type="InterPro" id="IPR029063">
    <property type="entry name" value="SAM-dependent_MTases_sf"/>
</dbReference>
<dbReference type="HOGENOM" id="CLU_000022_0_8_4"/>
<dbReference type="GO" id="GO:0005829">
    <property type="term" value="C:cytosol"/>
    <property type="evidence" value="ECO:0007669"/>
    <property type="project" value="TreeGrafter"/>
</dbReference>
<dbReference type="CDD" id="cd02440">
    <property type="entry name" value="AdoMet_MTases"/>
    <property type="match status" value="2"/>
</dbReference>
<dbReference type="InterPro" id="IPR006162">
    <property type="entry name" value="Ppantetheine_attach_site"/>
</dbReference>
<sequence length="5090" mass="549149">MSEQQIFWQQTLAGLPACITLPTARPRLAVSSYRYQQVTVRIAAPLQQELHALARASEATLLMVLQAGFVVLLGKLGAGDDIAIGSAVAGVPSGATHHPQVLRADLSDDPSASALIGRVRKYWLAADAHPQPSFEQLLQLLAPVHAYPCHPLFQVALAWNTPQHPQSFAHDGAARCDLVLNLAEHADGIGGIIEYASELFDQADAELLWARLLRVLQAMTAAPQARIGAIDILAPYERQQLLSDWNDSGHALPDTTLAALFEAQAAATPDAIALVFEDSSLSYAQLNVRANRLAHYLIGLGVGPEQRVALCLPRSLDMVVTLLAIVKTGAAYVPLDPAYPAARLRWMLDDVQACAVISGADLAAGGLFNDGDRLIALGSEKLNTALAAAAQRNPLAADLAQAPQGAHPAYVIYTSGSTGQPKGVLVPHGALVNHMLWMKAQYPFTAEDRMLGRTSVSFDAAVWEIWLPLICGARLQVLASATLQDMGLLAAAMLDAGITVAQFVPSMLDAVLDALQEHLRDPARLPACRLRALFSGGEALPAALAARVENLCRATVVNLYGPTEATIQSASQLFRAEEEGGASAHVPIGKPIWNTRMYVLDAHLQPVPAGVTGELYIAGAGLASGYWNRPELTQERFIACPFEAPGSRMYRSGDLASWRADGVLQHRGRADQQVKIRGFRIEPGEIEAALARQSGVAQAVVLVREDQPGEQRLVAYVVAQAGGQDDDIGRDIAHVEQWQQVYESFYGAAGAGAFGENFDGWTSSYDGAPIALAQMRAWREATVQRIRQLQPRRVLEIGVGSGLLLAPLAPDCDAYWACDFSSATIDTLGRQLREQGDWAGRVKLMARPAHVWDDIPAGFFDTIVINSVIQYFPSAAYLLHVIEQAFERLAPGGALFIGDVRNLHLLPCFASAVQLHKAPVGASREDVQWQIGRTLETENELLLAPEFFAGLPARLAGVATAEIEVKRGGYANELSRYRYDVVLRKGPVRTVALGDAPVLQWGTQVADLAQLRAHLCGTPGAALRLSDVPHVALEREWLAWRALQADDADMGALQASLGAAADGVLADDFDALAQALGYRCAVTWSGAGDGRLEVLLWPVAGDGDAAPSGLFRQGQGTRRAAAHSNTPLRVNAAGLRQALAGDLPEYMVPSSIVLLERLPLMPNGKLDRKALPAPQFVSGKGRVARNPQELLLATLFAEVLGLPQVSIDDHFFELGGHSLLAARLVARIRKALGVALSIGDLFEAPSVAAVAARLQHYGAGAQLPAMTAAPRDRPLPLSFAQQRLWFLYRLEGPSATYHVPFSLRLEGALNMVALELALNDIIARHESLRTIFPDNGDMPYQLILAADDSRARLALEVHDASEATLQRKLRQSIAAPMLPDSQIPIRATLFRLAPERHVLLILTHHIASDGWSLKPLMRDLAQAYAARLAGQAPAFMPLPVQYADYAQWQRTLLGDEDDAHSLFGRQGHYWRQALAGMPECITMPASRPRPAVSSYRGDNLPVHIPAPLRDKLNILARSNDATLFMVLQAAFALLLGKLGGGDDVAIGSPIAGRGDSALEDLVGFFVNMLVLRTDLSGNPRVSELIVRVRERCLAAYAHQDLPFDRLVDMLNPTRAQNHHPLFQVALALQNNAQADATLAGLGGRAQWMETDTAKFDLLLNLTENADGIDGVIEYACDLFDRSDVELLWARLLSVLAAMTAAPQEQIAAIEILTPAERQRILVEWNDSAHPVPDTTLAALFEAQAAATPDAIALVFEDSSLSYAQLNVRANRLAHHLIGLGIGPEQCVALCLERSIGMMVTLLAILKAGAAYLPLDPDYPTGRLHFMLEDATPRAIITGPELAVRHRLAGSVALIMLDGEEMAALLERQPDGNPLDHQRSTALTGKHPAYVLYTSGSTGRPKGVVVEGSAIINRLLWMVDEYGIDASERFLQKTPIGFDVSVPEFFAPLISGATLVLARPGGHRDSAYLAEVIVRERITSVHFVPSMLQSFLQDNMLSAADSRLRRVFCSGEALSTELVRRFHAIYGIALHNLYGPTEAAVEVTAWTCTDNLVSDAPFMPMGRPIRNIRMYVLDAALQPVAAGVAGELYIAGAGLARGYLNRPELTAERFPACPYGPPGGRMYRTGDLARWRADGVPEFLGRADQQVKIRGFRIEPGEIEAALARQSGVAQAVVLVREDQPGEQRLVAYVVPAAGGQDDDIARDIGHVEQWQQVYESFYRETHGTVFGQNFDGWTSSYDGAPIALAQMRAWREATVQRIRQLQPRRVLEIGVGSGLLLAPLAPDCDAYWATDFSSATIDTLDRQLREQGEWRSRVKLMALPAHVWDDVPMGFFDTIVINSVIQYFPSVAYLLHVIGQAFERLAPGGALFIGDVRNLHLLPCFANAVQLHKAESGAGRDAVRWQIERALETEQELLLAPEFFAGLLARLAGLATAEIELKRGGYANELSRYRYDVVLRKGPLATVALDAAPVLQWGTQIADLAQLRAHLGRMPAGPLRLAGVPHAVLEPELRAWRAMSADDADIGALQAGLHQADLGGIPLVDDFHALAQDVSYRCAVTWGGDGTLEVVLWPAAGGDGVPSGVFRQPPTQPLQRPAALGNTPLRINSAALRQALAADLPEYMVPSAIVLLERLPLMQNGKLDRKALPAPQFVAGKGRAARTPQEQLLTALFAEVLGLQQVSLDDHFFELGGHSLLAARLVARIRKALGVELSIGDLFEAPSVAAIAGRLQHYAASAQLPPMVAASRDRPLPLSFAQQRLWFVAQLEGASEAYHLPFNLELSGALDRQALARALARIVERHETLRTVFVARDGEVEQRVLPAGGSGFALEVVDLCGDGAIQADIPGEIQAEALRLAGAEAALPFDLERGPLIRAKLIREAEQVHTLLITMHHIASDGWSAAVLADELGRLYATFARGEADPLPPLPLQYADYAVWQRQWLDGALLERLGNYWRQTLAGAPALLDLPADRARPARQDHQGASLALELDAPLTAALKALSRRHGATLYMTLLAGWAALLARLSGRDDIVTGTSVANRGQLETEGLIGFFANTLALRLDLSGAPRLGEWLERIKLQTLAAQRHQDIPFEHVVELLKPERSLAHSALFQVMLVWQNTPQQALALPGLEVRPRKQDGARRVKFDLTLVLQESDGRITGELEYATALFDRPTVQRYAGYLRRLLEAMTAADAADRPVASLALLDAAERQRLLYDWNATHQDYPRHLCVHQLFEQQVARTPHAVALAQGDQRLSYLELETRTNRLAHRLRELGAAPDRPVALLAERSMDTVVGLLAVLKSGSAYLPLEPTYPVERLQFMLDDSGAAILLAGRQPPQGLRVAVLQKLEPNDAALLDYPASPPVSGVTPAHLVYIIYTSGSTGQPKGVMVEHRNLMNYLCGARGFLPDAELDATVHAAVSFDLTNTSFYPPLLSGRCVTLLDAREREIERLGQELEQHPGRLVKLTPSHLKALIGMGKGSAAGRLVTVTGGEPLTRDLVHAWRQLFPQAVLINHYGPTETTVGVCTYRVPALMPNLAIPIGKPIANTQIYLLDAYGEPVPPGVAGELYIAGDSVARGYLNRPELNAQRFLDNPFGAAGSRMYRSGDLARYLPDGNIEFLGRNDAQVKLRGYRIEPGEIEAQLLLHPGVREAAVLAREEVSGDMRLEAYFTPRAGAPAADAHLLRAHLQALLPDYMVPAAYVRLERLPLTPNGKLDRKALPAPDAAAAYAVETYAAPQGELEQAVAQIWAKLLKRPQVGRNDHFFALGGHSLLAIQAVARVRKACQVEVTVADLFAQPVLSAFAAALAGAGTDQAPPVVALPREATQALPLSFAQQRLWFLAQLDGAGHAYHVPSGWRLVGALDKPALARALRQIVARHEALRTVFAAVDGKPQQRVLANDFDLPQMDLAGAADAQHEVRRQVEQEAALPFDLARGPLLRARLLRVSEQDHTLLITMHHIVSDGWSAGLLAHELASLYHAFARGADDPLPALPVQYADYALWQHQWLAGPVLQRQAAYWRQTLAGAPVLLELPLNRPRPARQDYAGATLALAFDARLTAALKALSRRHGTTLHMTLLAGWAVVLARLSGQSEVVIGTPVANRPRAEVQDLIGFFVNTLALRIDLSGEVALEDVLQRTKTSVLAGQAHQDLPFEQVVELMRPERSLGYSPLFQVMFAWQNGAQETLALAGLHAEPVAPATRMAKFDLTLALQESDGQIVGELEYASALFDATTIERHAGYLRRLLEAMAGELAPSTPVLRLPMLGEEERALLQAWNATAAPFPAQFCMHELFEQQAARAPDASALVHQDGSLSYRALNAQANRLAHYLRRLGLAADQRVALCIERGPDMIIALLAILKAGAAYVPLDPAYPDQRLAYMLGDSAPVLLLTHDALRGRLASLAGDAAPALPLLALDADAPLWAAAPPDDLGRGACGAGPASLAYVIYTSGSSGAPKGVAVEHGGLANLGAMQAAQLEVDAASRILQFASFSFDGCIFEVVMALCNGAALYLHGQREILAGDALVQFVAQHRITHAVLPPTVVAALAPQARLETIRVLILSGDRLPPEIARRWSQGRRLINGYGPTEATVCATLHDIDPGGQGEPPIGKPVANKRIYILDAGGEPAPIGATGEIYIGGVGIARGYLNRPELTAERFMRDPFVADPAARMYRSGDLGRWTAQGDIDFAGRADGQLKLRGFRIEAGEIESRLASYPGVREAAVVAREDTPGDKRLVAYYVAEVAHDPAPEVAQLRLHLQAVLPQYMVPAAYVALPALPLTVNGKLDRAALPAPQQQAYQRQHHAAPEGAVEGALASLWQELIGVGQVGRDDNFFALGGHSLLAIRLVDRAARLGVPLALADLFEAPTIAGLAARIALRSDAGAGPERSALLLRPAAAGHAQRPLFLLHDGMGLLLYAHMLAPLLDAGLPVYGLPALPVDAAPDGFFAAAARNMIGMLRAVQPEGPYRIAGWSFGGLLAYEMGVQLLAAGQAVEFLGLLDASAAISGYAAPAGMAPPGAAATGHAGIDHAARPAALRPHLFAAGDKPDARHRMNDLADGWRRLLAPGALTIVQVAGDHHSMIQMPHIDGLARALNAAIAGLSGLSASDDI</sequence>
<dbReference type="SUPFAM" id="SSF52777">
    <property type="entry name" value="CoA-dependent acyltransferases"/>
    <property type="match status" value="7"/>
</dbReference>
<evidence type="ECO:0000313" key="7">
    <source>
        <dbReference type="EMBL" id="CDG85848.1"/>
    </source>
</evidence>
<evidence type="ECO:0000256" key="1">
    <source>
        <dbReference type="ARBA" id="ARBA00001957"/>
    </source>
</evidence>
<organism evidence="7 8">
    <name type="scientific">Janthinobacterium agaricidamnosum NBRC 102515 = DSM 9628</name>
    <dbReference type="NCBI Taxonomy" id="1349767"/>
    <lineage>
        <taxon>Bacteria</taxon>
        <taxon>Pseudomonadati</taxon>
        <taxon>Pseudomonadota</taxon>
        <taxon>Betaproteobacteria</taxon>
        <taxon>Burkholderiales</taxon>
        <taxon>Oxalobacteraceae</taxon>
        <taxon>Janthinobacterium</taxon>
    </lineage>
</organism>
<evidence type="ECO:0000256" key="4">
    <source>
        <dbReference type="ARBA" id="ARBA00022553"/>
    </source>
</evidence>
<dbReference type="PATRIC" id="fig|1349767.4.peg.1851"/>
<dbReference type="CDD" id="cd19531">
    <property type="entry name" value="LCL_NRPS-like"/>
    <property type="match status" value="2"/>
</dbReference>
<dbReference type="GO" id="GO:0031177">
    <property type="term" value="F:phosphopantetheine binding"/>
    <property type="evidence" value="ECO:0007669"/>
    <property type="project" value="InterPro"/>
</dbReference>
<dbReference type="NCBIfam" id="NF003417">
    <property type="entry name" value="PRK04813.1"/>
    <property type="match status" value="6"/>
</dbReference>
<dbReference type="GO" id="GO:0009403">
    <property type="term" value="P:toxin biosynthetic process"/>
    <property type="evidence" value="ECO:0007669"/>
    <property type="project" value="UniProtKB-ARBA"/>
</dbReference>
<dbReference type="InterPro" id="IPR000873">
    <property type="entry name" value="AMP-dep_synth/lig_dom"/>
</dbReference>
<dbReference type="InterPro" id="IPR020806">
    <property type="entry name" value="PKS_PP-bd"/>
</dbReference>
<evidence type="ECO:0000259" key="6">
    <source>
        <dbReference type="PROSITE" id="PS50075"/>
    </source>
</evidence>
<dbReference type="FunFam" id="1.10.1200.10:FF:000005">
    <property type="entry name" value="Nonribosomal peptide synthetase 1"/>
    <property type="match status" value="2"/>
</dbReference>
<dbReference type="FunFam" id="3.30.300.30:FF:000010">
    <property type="entry name" value="Enterobactin synthetase component F"/>
    <property type="match status" value="2"/>
</dbReference>
<dbReference type="Pfam" id="PF00501">
    <property type="entry name" value="AMP-binding"/>
    <property type="match status" value="4"/>
</dbReference>
<proteinExistence type="inferred from homology"/>
<name>W0VEL2_9BURK</name>
<protein>
    <submittedName>
        <fullName evidence="7">NRPS IV</fullName>
    </submittedName>
</protein>
<dbReference type="GO" id="GO:0072330">
    <property type="term" value="P:monocarboxylic acid biosynthetic process"/>
    <property type="evidence" value="ECO:0007669"/>
    <property type="project" value="UniProtKB-ARBA"/>
</dbReference>
<feature type="domain" description="Carrier" evidence="6">
    <location>
        <begin position="1183"/>
        <end position="1258"/>
    </location>
</feature>
<keyword evidence="5" id="KW-0677">Repeat</keyword>
<dbReference type="Gene3D" id="3.40.50.980">
    <property type="match status" value="8"/>
</dbReference>
<comment type="similarity">
    <text evidence="2">Belongs to the ATP-dependent AMP-binding enzyme family.</text>
</comment>
<dbReference type="InterPro" id="IPR001031">
    <property type="entry name" value="Thioesterase"/>
</dbReference>
<feature type="domain" description="Carrier" evidence="6">
    <location>
        <begin position="3723"/>
        <end position="3798"/>
    </location>
</feature>
<dbReference type="SUPFAM" id="SSF53335">
    <property type="entry name" value="S-adenosyl-L-methionine-dependent methyltransferases"/>
    <property type="match status" value="2"/>
</dbReference>
<dbReference type="InterPro" id="IPR013217">
    <property type="entry name" value="Methyltransf_12"/>
</dbReference>
<dbReference type="InterPro" id="IPR025110">
    <property type="entry name" value="AMP-bd_C"/>
</dbReference>
<dbReference type="FunFam" id="2.30.38.10:FF:000001">
    <property type="entry name" value="Non-ribosomal peptide synthetase PvdI"/>
    <property type="match status" value="4"/>
</dbReference>
<keyword evidence="4" id="KW-0597">Phosphoprotein</keyword>
<dbReference type="SUPFAM" id="SSF53474">
    <property type="entry name" value="alpha/beta-Hydrolases"/>
    <property type="match status" value="1"/>
</dbReference>
<dbReference type="FunFam" id="1.10.1200.10:FF:000016">
    <property type="entry name" value="Non-ribosomal peptide synthase"/>
    <property type="match status" value="2"/>
</dbReference>
<evidence type="ECO:0000256" key="5">
    <source>
        <dbReference type="ARBA" id="ARBA00022737"/>
    </source>
</evidence>
<dbReference type="Pfam" id="PF13193">
    <property type="entry name" value="AMP-binding_C"/>
    <property type="match status" value="2"/>
</dbReference>
<dbReference type="Pfam" id="PF08242">
    <property type="entry name" value="Methyltransf_12"/>
    <property type="match status" value="2"/>
</dbReference>
<dbReference type="SMART" id="SM00823">
    <property type="entry name" value="PKS_PP"/>
    <property type="match status" value="4"/>
</dbReference>
<evidence type="ECO:0000256" key="2">
    <source>
        <dbReference type="ARBA" id="ARBA00006432"/>
    </source>
</evidence>
<dbReference type="GO" id="GO:0043041">
    <property type="term" value="P:amino acid activation for nonribosomal peptide biosynthetic process"/>
    <property type="evidence" value="ECO:0007669"/>
    <property type="project" value="TreeGrafter"/>
</dbReference>
<dbReference type="FunFam" id="3.40.50.980:FF:000001">
    <property type="entry name" value="Non-ribosomal peptide synthetase"/>
    <property type="match status" value="4"/>
</dbReference>
<gene>
    <name evidence="7" type="ORF">GJA_5252</name>
</gene>
<dbReference type="CDD" id="cd19540">
    <property type="entry name" value="LCL_NRPS-like"/>
    <property type="match status" value="1"/>
</dbReference>
<dbReference type="PROSITE" id="PS00455">
    <property type="entry name" value="AMP_BINDING"/>
    <property type="match status" value="4"/>
</dbReference>
<dbReference type="Gene3D" id="3.30.559.10">
    <property type="entry name" value="Chloramphenicol acetyltransferase-like domain"/>
    <property type="match status" value="3"/>
</dbReference>
<dbReference type="Gene3D" id="3.30.300.30">
    <property type="match status" value="6"/>
</dbReference>
<dbReference type="Gene3D" id="3.40.50.150">
    <property type="entry name" value="Vaccinia Virus protein VP39"/>
    <property type="match status" value="2"/>
</dbReference>
<dbReference type="Pfam" id="PF00550">
    <property type="entry name" value="PP-binding"/>
    <property type="match status" value="4"/>
</dbReference>
<dbReference type="KEGG" id="jag:GJA_5252"/>
<keyword evidence="8" id="KW-1185">Reference proteome</keyword>
<evidence type="ECO:0000313" key="8">
    <source>
        <dbReference type="Proteomes" id="UP000027604"/>
    </source>
</evidence>
<dbReference type="Gene3D" id="1.10.1200.10">
    <property type="entry name" value="ACP-like"/>
    <property type="match status" value="4"/>
</dbReference>
<dbReference type="CDD" id="cd05930">
    <property type="entry name" value="A_NRPS"/>
    <property type="match status" value="3"/>
</dbReference>
<dbReference type="InterPro" id="IPR023213">
    <property type="entry name" value="CAT-like_dom_sf"/>
</dbReference>
<feature type="domain" description="Carrier" evidence="6">
    <location>
        <begin position="2656"/>
        <end position="2731"/>
    </location>
</feature>
<dbReference type="InterPro" id="IPR001242">
    <property type="entry name" value="Condensation_dom"/>
</dbReference>
<dbReference type="FunFam" id="3.40.50.12780:FF:000012">
    <property type="entry name" value="Non-ribosomal peptide synthetase"/>
    <property type="match status" value="4"/>
</dbReference>
<dbReference type="Proteomes" id="UP000027604">
    <property type="component" value="Chromosome I"/>
</dbReference>
<dbReference type="Gene3D" id="2.30.38.10">
    <property type="entry name" value="Luciferase, Domain 3"/>
    <property type="match status" value="4"/>
</dbReference>